<organism evidence="2 3">
    <name type="scientific">Marinomonas phaeophyticola</name>
    <dbReference type="NCBI Taxonomy" id="3004091"/>
    <lineage>
        <taxon>Bacteria</taxon>
        <taxon>Pseudomonadati</taxon>
        <taxon>Pseudomonadota</taxon>
        <taxon>Gammaproteobacteria</taxon>
        <taxon>Oceanospirillales</taxon>
        <taxon>Oceanospirillaceae</taxon>
        <taxon>Marinomonas</taxon>
    </lineage>
</organism>
<evidence type="ECO:0000256" key="1">
    <source>
        <dbReference type="SAM" id="Phobius"/>
    </source>
</evidence>
<evidence type="ECO:0008006" key="4">
    <source>
        <dbReference type="Google" id="ProtNLM"/>
    </source>
</evidence>
<keyword evidence="1" id="KW-1133">Transmembrane helix</keyword>
<keyword evidence="1" id="KW-0472">Membrane</keyword>
<keyword evidence="1" id="KW-0812">Transmembrane</keyword>
<comment type="caution">
    <text evidence="2">The sequence shown here is derived from an EMBL/GenBank/DDBJ whole genome shotgun (WGS) entry which is preliminary data.</text>
</comment>
<evidence type="ECO:0000313" key="2">
    <source>
        <dbReference type="EMBL" id="MCZ2722194.1"/>
    </source>
</evidence>
<proteinExistence type="predicted"/>
<dbReference type="Proteomes" id="UP001149719">
    <property type="component" value="Unassembled WGS sequence"/>
</dbReference>
<sequence length="152" mass="16799">MLKQHINLKNILTAFIIFVFVQSLFFKFTDSFETQYIFGILGEWSGLNWFGVYGGYLVGISELIVSLILVTRYNPLGALMAVGVMTGAIFFHLATPLGIIQPAFNESGDIIGNDSGTLFVMACFVWLSAVILTVKDMQSESSVLRLLVSKVM</sequence>
<feature type="transmembrane region" description="Helical" evidence="1">
    <location>
        <begin position="12"/>
        <end position="29"/>
    </location>
</feature>
<feature type="transmembrane region" description="Helical" evidence="1">
    <location>
        <begin position="115"/>
        <end position="134"/>
    </location>
</feature>
<dbReference type="RefSeq" id="WP_269125633.1">
    <property type="nucleotide sequence ID" value="NZ_JAPUBN010000017.1"/>
</dbReference>
<gene>
    <name evidence="2" type="ORF">O1D97_11235</name>
</gene>
<name>A0ABT4JV17_9GAMM</name>
<feature type="transmembrane region" description="Helical" evidence="1">
    <location>
        <begin position="49"/>
        <end position="69"/>
    </location>
</feature>
<feature type="transmembrane region" description="Helical" evidence="1">
    <location>
        <begin position="76"/>
        <end position="95"/>
    </location>
</feature>
<accession>A0ABT4JV17</accession>
<evidence type="ECO:0000313" key="3">
    <source>
        <dbReference type="Proteomes" id="UP001149719"/>
    </source>
</evidence>
<reference evidence="2" key="1">
    <citation type="submission" date="2022-12" db="EMBL/GenBank/DDBJ databases">
        <title>Marinomonas 15G1-11 sp. nov, isolated from marine algae.</title>
        <authorList>
            <person name="Butt M."/>
            <person name="Choi D.G."/>
            <person name="Kim J.M."/>
            <person name="Lee J.K."/>
            <person name="Baek J.H."/>
            <person name="Jeon C.O."/>
        </authorList>
    </citation>
    <scope>NUCLEOTIDE SEQUENCE</scope>
    <source>
        <strain evidence="2">15G1-11</strain>
    </source>
</reference>
<keyword evidence="3" id="KW-1185">Reference proteome</keyword>
<dbReference type="EMBL" id="JAPUBN010000017">
    <property type="protein sequence ID" value="MCZ2722194.1"/>
    <property type="molecule type" value="Genomic_DNA"/>
</dbReference>
<protein>
    <recommendedName>
        <fullName evidence="4">DoxX family protein</fullName>
    </recommendedName>
</protein>